<dbReference type="Pfam" id="PF18106">
    <property type="entry name" value="Rol_Rep_N"/>
    <property type="match status" value="1"/>
</dbReference>
<evidence type="ECO:0000313" key="4">
    <source>
        <dbReference type="Proteomes" id="UP000218689"/>
    </source>
</evidence>
<dbReference type="Proteomes" id="UP000218689">
    <property type="component" value="Unassembled WGS sequence"/>
</dbReference>
<proteinExistence type="predicted"/>
<dbReference type="Pfam" id="PF02486">
    <property type="entry name" value="Rep_trans"/>
    <property type="match status" value="1"/>
</dbReference>
<dbReference type="InterPro" id="IPR040819">
    <property type="entry name" value="Rol_Rep_N"/>
</dbReference>
<feature type="domain" description="Replication initiation protein-like C-terminal" evidence="1">
    <location>
        <begin position="117"/>
        <end position="300"/>
    </location>
</feature>
<dbReference type="RefSeq" id="WP_094785001.1">
    <property type="nucleotide sequence ID" value="NZ_BEDT01000004.1"/>
</dbReference>
<dbReference type="AlphaFoldDB" id="A0A224XCU0"/>
<dbReference type="EMBL" id="BEDT01000004">
    <property type="protein sequence ID" value="GAX47954.1"/>
    <property type="molecule type" value="Genomic_DNA"/>
</dbReference>
<comment type="caution">
    <text evidence="3">The sequence shown here is derived from an EMBL/GenBank/DDBJ whole genome shotgun (WGS) entry which is preliminary data.</text>
</comment>
<evidence type="ECO:0000259" key="2">
    <source>
        <dbReference type="Pfam" id="PF18106"/>
    </source>
</evidence>
<dbReference type="OrthoDB" id="2067664at2"/>
<dbReference type="InterPro" id="IPR003491">
    <property type="entry name" value="REP-like_C"/>
</dbReference>
<keyword evidence="4" id="KW-1185">Reference proteome</keyword>
<name>A0A224XCU0_9LACT</name>
<protein>
    <submittedName>
        <fullName evidence="3">Uncharacterized protein</fullName>
    </submittedName>
</protein>
<reference evidence="4" key="1">
    <citation type="submission" date="2017-08" db="EMBL/GenBank/DDBJ databases">
        <title>Draft genome sequence of Lactococcus sp. strain Rs-Y01, isolated from the gut of the lower termite Reticulitermes speratus.</title>
        <authorList>
            <person name="Ohkuma M."/>
            <person name="Yuki M."/>
        </authorList>
    </citation>
    <scope>NUCLEOTIDE SEQUENCE [LARGE SCALE GENOMIC DNA]</scope>
    <source>
        <strain evidence="4">Rs-Y01</strain>
    </source>
</reference>
<sequence length="368" mass="43949">MVIKDIDKQNKLTAGLDWVQFQIDMKIENIINDVLGLEPELFIEKSGNLRYYDYEKYWVYGEIKLYFTEKSDTPCMVQFSGSGWSFYKDNYLDLWEITEFSYIKFLDSSFGQLIDPKRLDMRLDDFNDKPYYTPKTLLSYCQKRRLLYGRSTFYKPFGDDYTGRTLYLGADDSTKKTRIYDKLVEQAKKLGIRPKDLAEDMAVKSWIRTETEFRQDDVKAVWLEIIKTEQNELDFYKGYLKGKIKFLDKQGKFYSPEFWRHLMSKTKAWSYKISKKQTPILDKINWFIQKGALPILKMYQFLYDNEITTAPLDQYPIDWLIEESRYSKSLATEIIKYLAELNDLSKDKKMDLIKQVQHQTKDTNSQFD</sequence>
<feature type="domain" description="Rolling Circle replication initiation protein N-terminal" evidence="2">
    <location>
        <begin position="16"/>
        <end position="85"/>
    </location>
</feature>
<accession>A0A224XCU0</accession>
<gene>
    <name evidence="3" type="ORF">RsY01_1568</name>
</gene>
<evidence type="ECO:0000313" key="3">
    <source>
        <dbReference type="EMBL" id="GAX47954.1"/>
    </source>
</evidence>
<evidence type="ECO:0000259" key="1">
    <source>
        <dbReference type="Pfam" id="PF02486"/>
    </source>
</evidence>
<organism evidence="3 4">
    <name type="scientific">Pseudolactococcus reticulitermitis</name>
    <dbReference type="NCBI Taxonomy" id="2025039"/>
    <lineage>
        <taxon>Bacteria</taxon>
        <taxon>Bacillati</taxon>
        <taxon>Bacillota</taxon>
        <taxon>Bacilli</taxon>
        <taxon>Lactobacillales</taxon>
        <taxon>Streptococcaceae</taxon>
        <taxon>Pseudolactococcus</taxon>
    </lineage>
</organism>